<name>A0A5J9U9H3_9POAL</name>
<evidence type="ECO:0000313" key="1">
    <source>
        <dbReference type="EMBL" id="TVU20295.1"/>
    </source>
</evidence>
<reference evidence="1 2" key="1">
    <citation type="journal article" date="2019" name="Sci. Rep.">
        <title>A high-quality genome of Eragrostis curvula grass provides insights into Poaceae evolution and supports new strategies to enhance forage quality.</title>
        <authorList>
            <person name="Carballo J."/>
            <person name="Santos B.A.C.M."/>
            <person name="Zappacosta D."/>
            <person name="Garbus I."/>
            <person name="Selva J.P."/>
            <person name="Gallo C.A."/>
            <person name="Diaz A."/>
            <person name="Albertini E."/>
            <person name="Caccamo M."/>
            <person name="Echenique V."/>
        </authorList>
    </citation>
    <scope>NUCLEOTIDE SEQUENCE [LARGE SCALE GENOMIC DNA]</scope>
    <source>
        <strain evidence="2">cv. Victoria</strain>
        <tissue evidence="1">Leaf</tissue>
    </source>
</reference>
<dbReference type="EMBL" id="RWGY01000029">
    <property type="protein sequence ID" value="TVU20295.1"/>
    <property type="molecule type" value="Genomic_DNA"/>
</dbReference>
<gene>
    <name evidence="1" type="ORF">EJB05_36499</name>
</gene>
<proteinExistence type="predicted"/>
<sequence length="125" mass="12708">MGGAAGYAAYGRPGGASAFDALGFLQAQQQQQGHHHAMQQQLMSGGGAAAGVQQLVSAAMASSHATAPDHQHAGLAAIAGTGSATVATSAPLRMQHFMAQDYAGLLQDMLPAFVQNEDGNNHRNP</sequence>
<dbReference type="AlphaFoldDB" id="A0A5J9U9H3"/>
<accession>A0A5J9U9H3</accession>
<keyword evidence="2" id="KW-1185">Reference proteome</keyword>
<dbReference type="Proteomes" id="UP000324897">
    <property type="component" value="Chromosome 7"/>
</dbReference>
<organism evidence="1 2">
    <name type="scientific">Eragrostis curvula</name>
    <name type="common">weeping love grass</name>
    <dbReference type="NCBI Taxonomy" id="38414"/>
    <lineage>
        <taxon>Eukaryota</taxon>
        <taxon>Viridiplantae</taxon>
        <taxon>Streptophyta</taxon>
        <taxon>Embryophyta</taxon>
        <taxon>Tracheophyta</taxon>
        <taxon>Spermatophyta</taxon>
        <taxon>Magnoliopsida</taxon>
        <taxon>Liliopsida</taxon>
        <taxon>Poales</taxon>
        <taxon>Poaceae</taxon>
        <taxon>PACMAD clade</taxon>
        <taxon>Chloridoideae</taxon>
        <taxon>Eragrostideae</taxon>
        <taxon>Eragrostidinae</taxon>
        <taxon>Eragrostis</taxon>
    </lineage>
</organism>
<dbReference type="Gramene" id="TVU20295">
    <property type="protein sequence ID" value="TVU20295"/>
    <property type="gene ID" value="EJB05_36499"/>
</dbReference>
<protein>
    <submittedName>
        <fullName evidence="1">Uncharacterized protein</fullName>
    </submittedName>
</protein>
<evidence type="ECO:0000313" key="2">
    <source>
        <dbReference type="Proteomes" id="UP000324897"/>
    </source>
</evidence>
<feature type="non-terminal residue" evidence="1">
    <location>
        <position position="1"/>
    </location>
</feature>
<comment type="caution">
    <text evidence="1">The sequence shown here is derived from an EMBL/GenBank/DDBJ whole genome shotgun (WGS) entry which is preliminary data.</text>
</comment>